<dbReference type="EMBL" id="LSRX01000132">
    <property type="protein sequence ID" value="OLQ07729.1"/>
    <property type="molecule type" value="Genomic_DNA"/>
</dbReference>
<evidence type="ECO:0000313" key="2">
    <source>
        <dbReference type="Proteomes" id="UP000186817"/>
    </source>
</evidence>
<gene>
    <name evidence="1" type="ORF">AK812_SmicGene8834</name>
</gene>
<dbReference type="AlphaFoldDB" id="A0A1Q9EJW7"/>
<evidence type="ECO:0000313" key="1">
    <source>
        <dbReference type="EMBL" id="OLQ07729.1"/>
    </source>
</evidence>
<sequence>MRPSPTQVNVDVLGLIWGLLIKDPCLTVDSLVSEIGKAYGGAFSCGVVRIGAYLVVSFTVLLETYALMCVWSFCEALRGGLYAPELSSLMVGQEAAVVKRPQEPLKMSMRSSYYGSVPVGGNDTIFGSEHEISYPPPPMY</sequence>
<keyword evidence="2" id="KW-1185">Reference proteome</keyword>
<comment type="caution">
    <text evidence="1">The sequence shown here is derived from an EMBL/GenBank/DDBJ whole genome shotgun (WGS) entry which is preliminary data.</text>
</comment>
<organism evidence="1 2">
    <name type="scientific">Symbiodinium microadriaticum</name>
    <name type="common">Dinoflagellate</name>
    <name type="synonym">Zooxanthella microadriatica</name>
    <dbReference type="NCBI Taxonomy" id="2951"/>
    <lineage>
        <taxon>Eukaryota</taxon>
        <taxon>Sar</taxon>
        <taxon>Alveolata</taxon>
        <taxon>Dinophyceae</taxon>
        <taxon>Suessiales</taxon>
        <taxon>Symbiodiniaceae</taxon>
        <taxon>Symbiodinium</taxon>
    </lineage>
</organism>
<dbReference type="OrthoDB" id="10490019at2759"/>
<name>A0A1Q9EJW7_SYMMI</name>
<dbReference type="OMA" id="CGVVEIT"/>
<reference evidence="1 2" key="1">
    <citation type="submission" date="2016-02" db="EMBL/GenBank/DDBJ databases">
        <title>Genome analysis of coral dinoflagellate symbionts highlights evolutionary adaptations to a symbiotic lifestyle.</title>
        <authorList>
            <person name="Aranda M."/>
            <person name="Li Y."/>
            <person name="Liew Y.J."/>
            <person name="Baumgarten S."/>
            <person name="Simakov O."/>
            <person name="Wilson M."/>
            <person name="Piel J."/>
            <person name="Ashoor H."/>
            <person name="Bougouffa S."/>
            <person name="Bajic V.B."/>
            <person name="Ryu T."/>
            <person name="Ravasi T."/>
            <person name="Bayer T."/>
            <person name="Micklem G."/>
            <person name="Kim H."/>
            <person name="Bhak J."/>
            <person name="Lajeunesse T.C."/>
            <person name="Voolstra C.R."/>
        </authorList>
    </citation>
    <scope>NUCLEOTIDE SEQUENCE [LARGE SCALE GENOMIC DNA]</scope>
    <source>
        <strain evidence="1 2">CCMP2467</strain>
    </source>
</reference>
<accession>A0A1Q9EJW7</accession>
<dbReference type="Proteomes" id="UP000186817">
    <property type="component" value="Unassembled WGS sequence"/>
</dbReference>
<protein>
    <submittedName>
        <fullName evidence="1">Uncharacterized protein</fullName>
    </submittedName>
</protein>
<proteinExistence type="predicted"/>